<dbReference type="eggNOG" id="COG1952">
    <property type="taxonomic scope" value="Bacteria"/>
</dbReference>
<evidence type="ECO:0000313" key="2">
    <source>
        <dbReference type="EMBL" id="KDR96807.1"/>
    </source>
</evidence>
<evidence type="ECO:0008006" key="4">
    <source>
        <dbReference type="Google" id="ProtNLM"/>
    </source>
</evidence>
<geneLocation type="plasmid" evidence="2">
    <name>CLIT_20p</name>
</geneLocation>
<proteinExistence type="inferred from homology"/>
<comment type="similarity">
    <text evidence="1">Belongs to the SecB family.</text>
</comment>
<dbReference type="InterPro" id="IPR003708">
    <property type="entry name" value="SecB"/>
</dbReference>
<dbReference type="GO" id="GO:0051262">
    <property type="term" value="P:protein tetramerization"/>
    <property type="evidence" value="ECO:0007669"/>
    <property type="project" value="InterPro"/>
</dbReference>
<dbReference type="GO" id="GO:0015031">
    <property type="term" value="P:protein transport"/>
    <property type="evidence" value="ECO:0007669"/>
    <property type="project" value="InterPro"/>
</dbReference>
<dbReference type="GO" id="GO:0051082">
    <property type="term" value="F:unfolded protein binding"/>
    <property type="evidence" value="ECO:0007669"/>
    <property type="project" value="InterPro"/>
</dbReference>
<evidence type="ECO:0000313" key="3">
    <source>
        <dbReference type="Proteomes" id="UP000027946"/>
    </source>
</evidence>
<dbReference type="AlphaFoldDB" id="A0A069RRK1"/>
<dbReference type="Pfam" id="PF02556">
    <property type="entry name" value="SecB"/>
    <property type="match status" value="1"/>
</dbReference>
<dbReference type="InterPro" id="IPR035958">
    <property type="entry name" value="SecB-like_sf"/>
</dbReference>
<dbReference type="EMBL" id="JJMM01000001">
    <property type="protein sequence ID" value="KDR96807.1"/>
    <property type="molecule type" value="Genomic_DNA"/>
</dbReference>
<comment type="caution">
    <text evidence="2">The sequence shown here is derived from an EMBL/GenBank/DDBJ whole genome shotgun (WGS) entry which is preliminary data.</text>
</comment>
<keyword evidence="3" id="KW-1185">Reference proteome</keyword>
<organism evidence="2 3">
    <name type="scientific">Peptoclostridium litorale DSM 5388</name>
    <dbReference type="NCBI Taxonomy" id="1121324"/>
    <lineage>
        <taxon>Bacteria</taxon>
        <taxon>Bacillati</taxon>
        <taxon>Bacillota</taxon>
        <taxon>Clostridia</taxon>
        <taxon>Peptostreptococcales</taxon>
        <taxon>Peptoclostridiaceae</taxon>
        <taxon>Peptoclostridium</taxon>
    </lineage>
</organism>
<accession>A0A069RRK1</accession>
<dbReference type="Proteomes" id="UP000027946">
    <property type="component" value="Unassembled WGS sequence"/>
</dbReference>
<reference evidence="2 3" key="1">
    <citation type="submission" date="2014-03" db="EMBL/GenBank/DDBJ databases">
        <title>Genome sequence of Clostridium litorale W6, DSM 5388.</title>
        <authorList>
            <person name="Poehlein A."/>
            <person name="Jagirdar A."/>
            <person name="Khonsari B."/>
            <person name="Chibani C.M."/>
            <person name="Gutierrez Gutierrez D.A."/>
            <person name="Davydova E."/>
            <person name="Alghaithi H.S."/>
            <person name="Nair K.P."/>
            <person name="Dhamotharan K."/>
            <person name="Chandran L."/>
            <person name="G W."/>
            <person name="Daniel R."/>
        </authorList>
    </citation>
    <scope>NUCLEOTIDE SEQUENCE [LARGE SCALE GENOMIC DNA]</scope>
    <source>
        <strain evidence="2 3">W6</strain>
        <plasmid evidence="2">CLIT_20p</plasmid>
    </source>
</reference>
<name>A0A069RRK1_PEPLI</name>
<keyword evidence="2" id="KW-0614">Plasmid</keyword>
<dbReference type="Gene3D" id="3.10.420.10">
    <property type="entry name" value="SecB-like"/>
    <property type="match status" value="1"/>
</dbReference>
<evidence type="ECO:0000256" key="1">
    <source>
        <dbReference type="ARBA" id="ARBA00009990"/>
    </source>
</evidence>
<dbReference type="SUPFAM" id="SSF54611">
    <property type="entry name" value="SecB-like"/>
    <property type="match status" value="1"/>
</dbReference>
<dbReference type="OrthoDB" id="1699164at2"/>
<sequence length="148" mass="16993">MSRESVYLSFENYEVEKINLNKTKECTNESEPFGLLFKVVPDKEKNFEKINVYQGISVEPSQDFQYKLEIVIKGNFTVNEGMGDDEKLRLISVNASAILFPYLRSLVSLVTSQLDYEKIILPVMNFHAMFDDADIGDIVVSPESFEEF</sequence>
<protein>
    <recommendedName>
        <fullName evidence="4">Preprotein translocase subunit SecB</fullName>
    </recommendedName>
</protein>
<dbReference type="RefSeq" id="WP_052635817.1">
    <property type="nucleotide sequence ID" value="NZ_FSRH01000022.1"/>
</dbReference>
<gene>
    <name evidence="2" type="ORF">CLIT_20p00200</name>
</gene>